<dbReference type="GO" id="GO:0008171">
    <property type="term" value="F:O-methyltransferase activity"/>
    <property type="evidence" value="ECO:0007669"/>
    <property type="project" value="InterPro"/>
</dbReference>
<keyword evidence="1 6" id="KW-0489">Methyltransferase</keyword>
<dbReference type="EMBL" id="CM000913">
    <property type="protein sequence ID" value="EFG05448.1"/>
    <property type="molecule type" value="Genomic_DNA"/>
</dbReference>
<dbReference type="InterPro" id="IPR029063">
    <property type="entry name" value="SAM-dependent_MTases_sf"/>
</dbReference>
<dbReference type="RefSeq" id="WP_003959480.1">
    <property type="nucleotide sequence ID" value="NZ_CM000913.1"/>
</dbReference>
<dbReference type="GO" id="GO:0032259">
    <property type="term" value="P:methylation"/>
    <property type="evidence" value="ECO:0007669"/>
    <property type="project" value="UniProtKB-KW"/>
</dbReference>
<dbReference type="InterPro" id="IPR016461">
    <property type="entry name" value="COMT-like"/>
</dbReference>
<dbReference type="Gene3D" id="3.40.50.150">
    <property type="entry name" value="Vaccinia Virus protein VP39"/>
    <property type="match status" value="1"/>
</dbReference>
<dbReference type="STRING" id="1901.BB341_25940"/>
<dbReference type="GeneID" id="93732928"/>
<evidence type="ECO:0000313" key="6">
    <source>
        <dbReference type="EMBL" id="EFG05448.1"/>
    </source>
</evidence>
<evidence type="ECO:0000256" key="1">
    <source>
        <dbReference type="ARBA" id="ARBA00022603"/>
    </source>
</evidence>
<organism evidence="6 7">
    <name type="scientific">Streptomyces clavuligerus</name>
    <dbReference type="NCBI Taxonomy" id="1901"/>
    <lineage>
        <taxon>Bacteria</taxon>
        <taxon>Bacillati</taxon>
        <taxon>Actinomycetota</taxon>
        <taxon>Actinomycetes</taxon>
        <taxon>Kitasatosporales</taxon>
        <taxon>Streptomycetaceae</taxon>
        <taxon>Streptomyces</taxon>
    </lineage>
</organism>
<dbReference type="OrthoDB" id="582216at2"/>
<reference evidence="6 7" key="1">
    <citation type="journal article" date="2010" name="Genome Biol. Evol.">
        <title>The sequence of a 1.8-mb bacterial linear plasmid reveals a rich evolutionary reservoir of secondary metabolic pathways.</title>
        <authorList>
            <person name="Medema M.H."/>
            <person name="Trefzer A."/>
            <person name="Kovalchuk A."/>
            <person name="van den Berg M."/>
            <person name="Mueller U."/>
            <person name="Heijne W."/>
            <person name="Wu L."/>
            <person name="Alam M.T."/>
            <person name="Ronning C.M."/>
            <person name="Nierman W.C."/>
            <person name="Bovenberg R.A.L."/>
            <person name="Breitling R."/>
            <person name="Takano E."/>
        </authorList>
    </citation>
    <scope>NUCLEOTIDE SEQUENCE [LARGE SCALE GENOMIC DNA]</scope>
    <source>
        <strain evidence="7">ATCC 27064 / DSM 738 / JCM 4710 / NBRC 13307 / NCIMB 12785 / NRRL 3585 / VKM Ac-602</strain>
    </source>
</reference>
<dbReference type="Pfam" id="PF00891">
    <property type="entry name" value="Methyltransf_2"/>
    <property type="match status" value="1"/>
</dbReference>
<dbReference type="PANTHER" id="PTHR43712:SF2">
    <property type="entry name" value="O-METHYLTRANSFERASE CICE"/>
    <property type="match status" value="1"/>
</dbReference>
<evidence type="ECO:0000259" key="4">
    <source>
        <dbReference type="Pfam" id="PF00891"/>
    </source>
</evidence>
<dbReference type="InterPro" id="IPR036390">
    <property type="entry name" value="WH_DNA-bd_sf"/>
</dbReference>
<sequence>MDEQVTPLPLMELTLGIPAFKALALATELELFTELAGGRSTTAAALAERHGLQPRPAELLLTACTSLGLLRLDADGAYRNTAMSEEFLVKGAPYYFGGWITLVDRHVYSAYTRLADSLRGNHPASWDPERQESLFSPDDPVVTEHFWEGMHSLSAYTGRLLADTLDFGAVGRLLDVGGGGAGFDIELCRRWPKLRATVFDLGFVCDLTRPRVAAAGLADRISFAAGDFFADPLPTGHDAVLLANILHDWDEHDARRILAACAEALPPGGLLLICESFVADDRTGPPPAALMSLNMLVEAWGRNYTAAEYSTWLRAAGLEPEGVTPFEGPGANGVLVARKP</sequence>
<evidence type="ECO:0000256" key="3">
    <source>
        <dbReference type="ARBA" id="ARBA00022691"/>
    </source>
</evidence>
<evidence type="ECO:0000313" key="7">
    <source>
        <dbReference type="Proteomes" id="UP000002357"/>
    </source>
</evidence>
<dbReference type="eggNOG" id="COG0500">
    <property type="taxonomic scope" value="Bacteria"/>
</dbReference>
<dbReference type="Pfam" id="PF08100">
    <property type="entry name" value="Dimerisation"/>
    <property type="match status" value="1"/>
</dbReference>
<dbReference type="AlphaFoldDB" id="E2Q8B6"/>
<dbReference type="InterPro" id="IPR012967">
    <property type="entry name" value="COMT_dimerisation"/>
</dbReference>
<dbReference type="PROSITE" id="PS51683">
    <property type="entry name" value="SAM_OMT_II"/>
    <property type="match status" value="1"/>
</dbReference>
<dbReference type="GO" id="GO:0046983">
    <property type="term" value="F:protein dimerization activity"/>
    <property type="evidence" value="ECO:0007669"/>
    <property type="project" value="InterPro"/>
</dbReference>
<evidence type="ECO:0000259" key="5">
    <source>
        <dbReference type="Pfam" id="PF08100"/>
    </source>
</evidence>
<dbReference type="CDD" id="cd02440">
    <property type="entry name" value="AdoMet_MTases"/>
    <property type="match status" value="1"/>
</dbReference>
<dbReference type="SUPFAM" id="SSF46785">
    <property type="entry name" value="Winged helix' DNA-binding domain"/>
    <property type="match status" value="1"/>
</dbReference>
<feature type="domain" description="O-methyltransferase dimerisation" evidence="5">
    <location>
        <begin position="11"/>
        <end position="89"/>
    </location>
</feature>
<accession>E2Q8B6</accession>
<keyword evidence="7" id="KW-1185">Reference proteome</keyword>
<dbReference type="SUPFAM" id="SSF53335">
    <property type="entry name" value="S-adenosyl-L-methionine-dependent methyltransferases"/>
    <property type="match status" value="1"/>
</dbReference>
<keyword evidence="3" id="KW-0949">S-adenosyl-L-methionine</keyword>
<dbReference type="Proteomes" id="UP000002357">
    <property type="component" value="Chromosome"/>
</dbReference>
<dbReference type="KEGG" id="sclf:BB341_25940"/>
<protein>
    <submittedName>
        <fullName evidence="6">O-methyltransferase family protein</fullName>
    </submittedName>
</protein>
<dbReference type="InterPro" id="IPR001077">
    <property type="entry name" value="COMT_C"/>
</dbReference>
<evidence type="ECO:0000256" key="2">
    <source>
        <dbReference type="ARBA" id="ARBA00022679"/>
    </source>
</evidence>
<dbReference type="PANTHER" id="PTHR43712">
    <property type="entry name" value="PUTATIVE (AFU_ORTHOLOGUE AFUA_4G14580)-RELATED"/>
    <property type="match status" value="1"/>
</dbReference>
<dbReference type="InterPro" id="IPR036388">
    <property type="entry name" value="WH-like_DNA-bd_sf"/>
</dbReference>
<gene>
    <name evidence="6" type="ORF">SCLAV_0372</name>
</gene>
<keyword evidence="2 6" id="KW-0808">Transferase</keyword>
<dbReference type="Gene3D" id="1.10.10.10">
    <property type="entry name" value="Winged helix-like DNA-binding domain superfamily/Winged helix DNA-binding domain"/>
    <property type="match status" value="1"/>
</dbReference>
<name>E2Q8B6_STRCL</name>
<feature type="domain" description="O-methyltransferase C-terminal" evidence="4">
    <location>
        <begin position="137"/>
        <end position="318"/>
    </location>
</feature>
<proteinExistence type="predicted"/>